<evidence type="ECO:0000313" key="3">
    <source>
        <dbReference type="EMBL" id="KJA14813.1"/>
    </source>
</evidence>
<name>A0A0D2LVE9_HYPSF</name>
<dbReference type="AlphaFoldDB" id="A0A0D2LVE9"/>
<dbReference type="Proteomes" id="UP000054270">
    <property type="component" value="Unassembled WGS sequence"/>
</dbReference>
<gene>
    <name evidence="3" type="ORF">HYPSUDRAFT_48821</name>
</gene>
<feature type="signal peptide" evidence="1">
    <location>
        <begin position="1"/>
        <end position="18"/>
    </location>
</feature>
<keyword evidence="1" id="KW-0732">Signal</keyword>
<dbReference type="EMBL" id="KN817664">
    <property type="protein sequence ID" value="KJA14813.1"/>
    <property type="molecule type" value="Genomic_DNA"/>
</dbReference>
<dbReference type="Pfam" id="PF18885">
    <property type="entry name" value="DUF5648"/>
    <property type="match status" value="1"/>
</dbReference>
<evidence type="ECO:0000313" key="4">
    <source>
        <dbReference type="Proteomes" id="UP000054270"/>
    </source>
</evidence>
<keyword evidence="4" id="KW-1185">Reference proteome</keyword>
<proteinExistence type="predicted"/>
<reference evidence="4" key="1">
    <citation type="submission" date="2014-04" db="EMBL/GenBank/DDBJ databases">
        <title>Evolutionary Origins and Diversification of the Mycorrhizal Mutualists.</title>
        <authorList>
            <consortium name="DOE Joint Genome Institute"/>
            <consortium name="Mycorrhizal Genomics Consortium"/>
            <person name="Kohler A."/>
            <person name="Kuo A."/>
            <person name="Nagy L.G."/>
            <person name="Floudas D."/>
            <person name="Copeland A."/>
            <person name="Barry K.W."/>
            <person name="Cichocki N."/>
            <person name="Veneault-Fourrey C."/>
            <person name="LaButti K."/>
            <person name="Lindquist E.A."/>
            <person name="Lipzen A."/>
            <person name="Lundell T."/>
            <person name="Morin E."/>
            <person name="Murat C."/>
            <person name="Riley R."/>
            <person name="Ohm R."/>
            <person name="Sun H."/>
            <person name="Tunlid A."/>
            <person name="Henrissat B."/>
            <person name="Grigoriev I.V."/>
            <person name="Hibbett D.S."/>
            <person name="Martin F."/>
        </authorList>
    </citation>
    <scope>NUCLEOTIDE SEQUENCE [LARGE SCALE GENOMIC DNA]</scope>
    <source>
        <strain evidence="4">FD-334 SS-4</strain>
    </source>
</reference>
<accession>A0A0D2LVE9</accession>
<feature type="domain" description="DUF5648" evidence="2">
    <location>
        <begin position="67"/>
        <end position="183"/>
    </location>
</feature>
<dbReference type="InterPro" id="IPR043708">
    <property type="entry name" value="DUF5648"/>
</dbReference>
<evidence type="ECO:0000259" key="2">
    <source>
        <dbReference type="Pfam" id="PF18885"/>
    </source>
</evidence>
<organism evidence="3 4">
    <name type="scientific">Hypholoma sublateritium (strain FD-334 SS-4)</name>
    <dbReference type="NCBI Taxonomy" id="945553"/>
    <lineage>
        <taxon>Eukaryota</taxon>
        <taxon>Fungi</taxon>
        <taxon>Dikarya</taxon>
        <taxon>Basidiomycota</taxon>
        <taxon>Agaricomycotina</taxon>
        <taxon>Agaricomycetes</taxon>
        <taxon>Agaricomycetidae</taxon>
        <taxon>Agaricales</taxon>
        <taxon>Agaricineae</taxon>
        <taxon>Strophariaceae</taxon>
        <taxon>Hypholoma</taxon>
    </lineage>
</organism>
<evidence type="ECO:0000256" key="1">
    <source>
        <dbReference type="SAM" id="SignalP"/>
    </source>
</evidence>
<sequence length="193" mass="20697">MKSIFTVFVAFFLSHISATCFTTMEPREAETCADPSLASLYISVFSSTRTAHVIRSQTDMIAADTTNGNTDNWQFQGPSFLAWITPQEFTVPFYQLTSPATGAKSDFIFLPAVNSSAPTAPGFSVQGIVGYAYSTQICGSVPLFSASNAAAADHWWTTSQSDHDALLATETGWVDAGIPFYVLPLASSCTCSV</sequence>
<feature type="chain" id="PRO_5002258178" description="DUF5648 domain-containing protein" evidence="1">
    <location>
        <begin position="19"/>
        <end position="193"/>
    </location>
</feature>
<protein>
    <recommendedName>
        <fullName evidence="2">DUF5648 domain-containing protein</fullName>
    </recommendedName>
</protein>
<dbReference type="OrthoDB" id="9971254at2759"/>